<protein>
    <submittedName>
        <fullName evidence="1">Ferritin-like metal-binding protein YciE</fullName>
    </submittedName>
</protein>
<dbReference type="AlphaFoldDB" id="A0A366HU11"/>
<dbReference type="Proteomes" id="UP000253426">
    <property type="component" value="Unassembled WGS sequence"/>
</dbReference>
<dbReference type="EMBL" id="QNRR01000001">
    <property type="protein sequence ID" value="RBP47783.1"/>
    <property type="molecule type" value="Genomic_DNA"/>
</dbReference>
<name>A0A366HU11_9BACT</name>
<evidence type="ECO:0000313" key="2">
    <source>
        <dbReference type="Proteomes" id="UP000253426"/>
    </source>
</evidence>
<dbReference type="SUPFAM" id="SSF47240">
    <property type="entry name" value="Ferritin-like"/>
    <property type="match status" value="1"/>
</dbReference>
<dbReference type="Gene3D" id="1.20.1260.10">
    <property type="match status" value="1"/>
</dbReference>
<sequence length="175" mass="19050">MLYCMKLQSLHDALLHELKDIYSAEKQLTKALPKMAKAASNPDLSAGFEQHLEETEEHVNRLEGIFKELEASSRGEKCKGMEGLIEEGSKLLEEDGEPAVIDALLVSAAQRVEHYEIAAYGTAIAFAEQLGLDGISEVLKQTLAEEEVTDKKLTELAESSINVEANSTAAASDES</sequence>
<comment type="caution">
    <text evidence="1">The sequence shown here is derived from an EMBL/GenBank/DDBJ whole genome shotgun (WGS) entry which is preliminary data.</text>
</comment>
<dbReference type="InterPro" id="IPR047114">
    <property type="entry name" value="YciF"/>
</dbReference>
<reference evidence="1 2" key="1">
    <citation type="submission" date="2018-06" db="EMBL/GenBank/DDBJ databases">
        <title>Genomic Encyclopedia of Type Strains, Phase IV (KMG-IV): sequencing the most valuable type-strain genomes for metagenomic binning, comparative biology and taxonomic classification.</title>
        <authorList>
            <person name="Goeker M."/>
        </authorList>
    </citation>
    <scope>NUCLEOTIDE SEQUENCE [LARGE SCALE GENOMIC DNA]</scope>
    <source>
        <strain evidence="1 2">DSM 25532</strain>
    </source>
</reference>
<dbReference type="CDD" id="cd07909">
    <property type="entry name" value="YciF"/>
    <property type="match status" value="1"/>
</dbReference>
<dbReference type="PANTHER" id="PTHR30565:SF9">
    <property type="entry name" value="PROTEIN YCIF"/>
    <property type="match status" value="1"/>
</dbReference>
<evidence type="ECO:0000313" key="1">
    <source>
        <dbReference type="EMBL" id="RBP47783.1"/>
    </source>
</evidence>
<dbReference type="InterPro" id="IPR009078">
    <property type="entry name" value="Ferritin-like_SF"/>
</dbReference>
<keyword evidence="2" id="KW-1185">Reference proteome</keyword>
<dbReference type="InterPro" id="IPR012347">
    <property type="entry name" value="Ferritin-like"/>
</dbReference>
<proteinExistence type="predicted"/>
<accession>A0A366HU11</accession>
<dbReference type="PANTHER" id="PTHR30565">
    <property type="entry name" value="PROTEIN YCIF"/>
    <property type="match status" value="1"/>
</dbReference>
<organism evidence="1 2">
    <name type="scientific">Roseimicrobium gellanilyticum</name>
    <dbReference type="NCBI Taxonomy" id="748857"/>
    <lineage>
        <taxon>Bacteria</taxon>
        <taxon>Pseudomonadati</taxon>
        <taxon>Verrucomicrobiota</taxon>
        <taxon>Verrucomicrobiia</taxon>
        <taxon>Verrucomicrobiales</taxon>
        <taxon>Verrucomicrobiaceae</taxon>
        <taxon>Roseimicrobium</taxon>
    </lineage>
</organism>
<gene>
    <name evidence="1" type="ORF">DES53_101582</name>
</gene>
<dbReference type="InterPro" id="IPR010287">
    <property type="entry name" value="DUF892_YciF-like"/>
</dbReference>
<dbReference type="Pfam" id="PF05974">
    <property type="entry name" value="DUF892"/>
    <property type="match status" value="1"/>
</dbReference>